<evidence type="ECO:0000256" key="1">
    <source>
        <dbReference type="SAM" id="Phobius"/>
    </source>
</evidence>
<feature type="transmembrane region" description="Helical" evidence="1">
    <location>
        <begin position="6"/>
        <end position="26"/>
    </location>
</feature>
<dbReference type="RefSeq" id="WP_149780551.1">
    <property type="nucleotide sequence ID" value="NZ_FRCB01000009.1"/>
</dbReference>
<organism evidence="2 3">
    <name type="scientific">Roseovarius litoreus</name>
    <dbReference type="NCBI Taxonomy" id="1155722"/>
    <lineage>
        <taxon>Bacteria</taxon>
        <taxon>Pseudomonadati</taxon>
        <taxon>Pseudomonadota</taxon>
        <taxon>Alphaproteobacteria</taxon>
        <taxon>Rhodobacterales</taxon>
        <taxon>Roseobacteraceae</taxon>
        <taxon>Roseovarius</taxon>
    </lineage>
</organism>
<keyword evidence="3" id="KW-1185">Reference proteome</keyword>
<gene>
    <name evidence="2" type="ORF">SAMN05443432_109160</name>
</gene>
<proteinExistence type="predicted"/>
<reference evidence="2 3" key="1">
    <citation type="submission" date="2016-11" db="EMBL/GenBank/DDBJ databases">
        <authorList>
            <person name="Varghese N."/>
            <person name="Submissions S."/>
        </authorList>
    </citation>
    <scope>NUCLEOTIDE SEQUENCE [LARGE SCALE GENOMIC DNA]</scope>
    <source>
        <strain evidence="2 3">DSM 28249</strain>
    </source>
</reference>
<evidence type="ECO:0000313" key="2">
    <source>
        <dbReference type="EMBL" id="SHM59104.1"/>
    </source>
</evidence>
<sequence length="88" mass="10313">MAAFARLVFFGFLFLTAIYVVISIWSRSVRREKLEREWDEQGRPSDKDTYIKAGMTDYENSLRRKLILLVYVIPTVAVAVIIYVTNFM</sequence>
<dbReference type="Proteomes" id="UP000322545">
    <property type="component" value="Unassembled WGS sequence"/>
</dbReference>
<name>A0A1M7K1M3_9RHOB</name>
<accession>A0A1M7K1M3</accession>
<feature type="transmembrane region" description="Helical" evidence="1">
    <location>
        <begin position="66"/>
        <end position="85"/>
    </location>
</feature>
<evidence type="ECO:0008006" key="4">
    <source>
        <dbReference type="Google" id="ProtNLM"/>
    </source>
</evidence>
<dbReference type="EMBL" id="FRCB01000009">
    <property type="protein sequence ID" value="SHM59104.1"/>
    <property type="molecule type" value="Genomic_DNA"/>
</dbReference>
<keyword evidence="1" id="KW-0472">Membrane</keyword>
<dbReference type="AlphaFoldDB" id="A0A1M7K1M3"/>
<protein>
    <recommendedName>
        <fullName evidence="4">Cation/multidrug efflux pump</fullName>
    </recommendedName>
</protein>
<keyword evidence="1" id="KW-0812">Transmembrane</keyword>
<keyword evidence="1" id="KW-1133">Transmembrane helix</keyword>
<evidence type="ECO:0000313" key="3">
    <source>
        <dbReference type="Proteomes" id="UP000322545"/>
    </source>
</evidence>